<dbReference type="InterPro" id="IPR040040">
    <property type="entry name" value="ATG11"/>
</dbReference>
<feature type="region of interest" description="Disordered" evidence="20">
    <location>
        <begin position="675"/>
        <end position="695"/>
    </location>
</feature>
<dbReference type="InterPro" id="IPR019460">
    <property type="entry name" value="Atg11_C"/>
</dbReference>
<evidence type="ECO:0000256" key="11">
    <source>
        <dbReference type="ARBA" id="ARBA00023054"/>
    </source>
</evidence>
<dbReference type="GO" id="GO:0008285">
    <property type="term" value="P:negative regulation of cell population proliferation"/>
    <property type="evidence" value="ECO:0007669"/>
    <property type="project" value="UniProtKB-ARBA"/>
</dbReference>
<dbReference type="Proteomes" id="UP001652621">
    <property type="component" value="Unplaced"/>
</dbReference>
<dbReference type="VEuPathDB" id="VectorBase:MDOA014556"/>
<protein>
    <recommendedName>
        <fullName evidence="17">RB1-inducible coiled-coil protein 1</fullName>
    </recommendedName>
    <alternativeName>
        <fullName evidence="18">FAK family kinase-interacting protein of 200 kDa</fullName>
    </alternativeName>
</protein>
<feature type="coiled-coil region" evidence="19">
    <location>
        <begin position="778"/>
        <end position="908"/>
    </location>
</feature>
<keyword evidence="5" id="KW-0813">Transport</keyword>
<evidence type="ECO:0000256" key="14">
    <source>
        <dbReference type="ARBA" id="ARBA00023242"/>
    </source>
</evidence>
<dbReference type="GO" id="GO:0061723">
    <property type="term" value="P:glycophagy"/>
    <property type="evidence" value="ECO:0007669"/>
    <property type="project" value="TreeGrafter"/>
</dbReference>
<evidence type="ECO:0000256" key="20">
    <source>
        <dbReference type="SAM" id="MobiDB-lite"/>
    </source>
</evidence>
<dbReference type="Pfam" id="PF10377">
    <property type="entry name" value="ATG11"/>
    <property type="match status" value="1"/>
</dbReference>
<feature type="compositionally biased region" description="Polar residues" evidence="20">
    <location>
        <begin position="1472"/>
        <end position="1495"/>
    </location>
</feature>
<feature type="compositionally biased region" description="Low complexity" evidence="20">
    <location>
        <begin position="1216"/>
        <end position="1226"/>
    </location>
</feature>
<organism evidence="23">
    <name type="scientific">Musca domestica</name>
    <name type="common">House fly</name>
    <dbReference type="NCBI Taxonomy" id="7370"/>
    <lineage>
        <taxon>Eukaryota</taxon>
        <taxon>Metazoa</taxon>
        <taxon>Ecdysozoa</taxon>
        <taxon>Arthropoda</taxon>
        <taxon>Hexapoda</taxon>
        <taxon>Insecta</taxon>
        <taxon>Pterygota</taxon>
        <taxon>Neoptera</taxon>
        <taxon>Endopterygota</taxon>
        <taxon>Diptera</taxon>
        <taxon>Brachycera</taxon>
        <taxon>Muscomorpha</taxon>
        <taxon>Muscoidea</taxon>
        <taxon>Muscidae</taxon>
        <taxon>Musca</taxon>
    </lineage>
</organism>
<proteinExistence type="predicted"/>
<dbReference type="PANTHER" id="PTHR13222:SF1">
    <property type="entry name" value="RB1-INDUCIBLE COILED-COIL PROTEIN 1"/>
    <property type="match status" value="1"/>
</dbReference>
<sequence>MLYVFHVDVGRMLNFDMTVALSSVENLKDTIERLHGIPAANIVLLVSGGEMLIHSTQVSYYSAGTDTNPIYMFLTGDVRLPALEPPVEADLDLREQVERSLELPAVYDTVVRRAQIALRMHDLARDEERLCERLVHDQHLQQQGWSAVVANLEDLTEEFRQRFRNFCDAFDKHLEKRSSYLELLRNFADDLTKLSRIPILPGLMPLAEADFHGFDEFLENDDVFSRSKNAQESVLMVGGANNEYAEETDPETPKKAEGGGGGEEAGDNPPDDKSTSSTSTSPNKKLKMGTDSNEERISQTSQTSTSSTARRLNLLQWITSKENRNALRTMAEECAQGLNTFNEEIYDKLKIEVQNIIKLAEQNEVKEIRGLGERLCKLEEFKYKIKSMVKDQRELSTAFQQNQNRAINLRDASILPDLCASHQSQLLVMLQNHQKIRDHRRCIAKAKEELGSNLYARLKRIVFIENAMSEFDNRLLFYLRCLRRAERHIHIIDQIHQAPNMYVAAVTEVMRRKIFSSEFRLWASKLAEDFDGIHSEEMKRRQQFNVNFEGHFLNILFPGMTDMPPAFANEYPLVFDARLPNITKSDIDVLTTHLPEMASQIQLPDMEPVIYFFVSRSGMHQRERFEELLKKREKIEIQECLKQLAAEMGEGDSGSSSCKAMQTSGKILVNPRVNELRKDTGGGGGGGGVTGGEESETDTETEFEQVAAVQQSVATSMTDNPFLPQGLTKSTGTESVLMQSAETLTEETGDSLKAEVTRMRAMLGAMSKLALDCIQLARSNLQSFREEATTQKEDLQSELQNLNDKWNVIRMQCEAREQDARTIEEQRERDILLLREELKKRECELQEERERNAEMATMQIKCATLEAQLEELREKLKSVDAEREQAVSEACEKLIHAHKTELESLRQRFKLMTSMERSPSDLSLEVPTMVAGGGSSSSGERSLENVIDKTQHEQQMKQLRSELEAEKEKAITAAIEVERSIWQSKIFPLNSESVMANVGILKQMIVDKERQLEQLREKDLMLTKENFQLKTRLDALTNEEGNSWLKEKIDYLNRDKCRLEEELNQEKSKRLEMETSVAALKGSTYEQSTLPRSKSSGSSQKSIILESCTKGDLVFVVWSMRHGQFMVVQDSPSLYFVHGDSLAALNLRLPQPGDDTSIPMPYYAIGRVVEKEYCQARKDENRYRVNRGSKFYRIKLVPLLFRQSVRRERLESFTTSISRSISQSESHGGDNILAPSSSSATNTSSSSSPSSTAVLGSGTTPSSSSSYSTHGVTLTAAKDVVDSTTSGSGAATTLPMATSPITVITTTASSSSHHSSAGNVSGPQMLTFKERTMSITSVTEEDDEPVSLLSERCRYISVSEEDENAIAEMVAETMVTSANAAAVTSAAATSSSLSMSLTMSATTAAPTTTTTTNQQTTVITEQPTATASKLELDLMLASADINTTLTDTITTTTTQDNNENITTTTTQTNTTSSNIPHNPSALSSTTADVDASNSGYGDDDDDVATPQIVVASTSSAAASSSATAAAAATPLFITPSSNEVADKSSPSIPTSIGTTTSEDSDEYRSLEPKDDTDFPISE</sequence>
<dbReference type="GO" id="GO:0031090">
    <property type="term" value="C:organelle membrane"/>
    <property type="evidence" value="ECO:0007669"/>
    <property type="project" value="UniProtKB-ARBA"/>
</dbReference>
<feature type="region of interest" description="Disordered" evidence="20">
    <location>
        <begin position="1216"/>
        <end position="1269"/>
    </location>
</feature>
<dbReference type="GO" id="GO:0034045">
    <property type="term" value="C:phagophore assembly site membrane"/>
    <property type="evidence" value="ECO:0007669"/>
    <property type="project" value="TreeGrafter"/>
</dbReference>
<dbReference type="Pfam" id="PF04108">
    <property type="entry name" value="ATG17_like"/>
    <property type="match status" value="1"/>
</dbReference>
<dbReference type="GO" id="GO:0000422">
    <property type="term" value="P:autophagy of mitochondrion"/>
    <property type="evidence" value="ECO:0007669"/>
    <property type="project" value="TreeGrafter"/>
</dbReference>
<dbReference type="GO" id="GO:0015031">
    <property type="term" value="P:protein transport"/>
    <property type="evidence" value="ECO:0007669"/>
    <property type="project" value="UniProtKB-KW"/>
</dbReference>
<dbReference type="GO" id="GO:0061709">
    <property type="term" value="P:reticulophagy"/>
    <property type="evidence" value="ECO:0007669"/>
    <property type="project" value="TreeGrafter"/>
</dbReference>
<dbReference type="PANTHER" id="PTHR13222">
    <property type="entry name" value="RB1-INDUCIBLE COILED-COIL"/>
    <property type="match status" value="1"/>
</dbReference>
<evidence type="ECO:0000313" key="23">
    <source>
        <dbReference type="EnsemblMetazoa" id="MDOA014556-PA"/>
    </source>
</evidence>
<evidence type="ECO:0000256" key="18">
    <source>
        <dbReference type="ARBA" id="ARBA00080154"/>
    </source>
</evidence>
<feature type="domain" description="Autophagy-related protein 11 C-terminal" evidence="22">
    <location>
        <begin position="1093"/>
        <end position="1196"/>
    </location>
</feature>
<evidence type="ECO:0000259" key="21">
    <source>
        <dbReference type="Pfam" id="PF04108"/>
    </source>
</evidence>
<dbReference type="CDD" id="cd17060">
    <property type="entry name" value="Ubl_RB1CC1"/>
    <property type="match status" value="1"/>
</dbReference>
<dbReference type="STRING" id="7370.A0A1I8NF81"/>
<keyword evidence="9" id="KW-0072">Autophagy</keyword>
<keyword evidence="6" id="KW-0963">Cytoplasm</keyword>
<evidence type="ECO:0000256" key="17">
    <source>
        <dbReference type="ARBA" id="ARBA00069790"/>
    </source>
</evidence>
<feature type="coiled-coil region" evidence="19">
    <location>
        <begin position="949"/>
        <end position="1025"/>
    </location>
</feature>
<dbReference type="GO" id="GO:0005829">
    <property type="term" value="C:cytosol"/>
    <property type="evidence" value="ECO:0007669"/>
    <property type="project" value="UniProtKB-SubCell"/>
</dbReference>
<keyword evidence="10" id="KW-0805">Transcription regulation</keyword>
<feature type="compositionally biased region" description="Low complexity" evidence="20">
    <location>
        <begin position="1544"/>
        <end position="1557"/>
    </location>
</feature>
<evidence type="ECO:0000256" key="15">
    <source>
        <dbReference type="ARBA" id="ARBA00023306"/>
    </source>
</evidence>
<dbReference type="OrthoDB" id="447953at2759"/>
<evidence type="ECO:0000256" key="13">
    <source>
        <dbReference type="ARBA" id="ARBA00023228"/>
    </source>
</evidence>
<dbReference type="KEGG" id="mde:101895146"/>
<name>A0A1I8NF81_MUSDO</name>
<evidence type="ECO:0000256" key="2">
    <source>
        <dbReference type="ARBA" id="ARBA00004329"/>
    </source>
</evidence>
<dbReference type="GO" id="GO:0060090">
    <property type="term" value="F:molecular adaptor activity"/>
    <property type="evidence" value="ECO:0007669"/>
    <property type="project" value="TreeGrafter"/>
</dbReference>
<dbReference type="GO" id="GO:0019901">
    <property type="term" value="F:protein kinase binding"/>
    <property type="evidence" value="ECO:0007669"/>
    <property type="project" value="UniProtKB-ARBA"/>
</dbReference>
<evidence type="ECO:0000256" key="4">
    <source>
        <dbReference type="ARBA" id="ARBA00004514"/>
    </source>
</evidence>
<dbReference type="RefSeq" id="XP_005184835.1">
    <property type="nucleotide sequence ID" value="XM_005184778.3"/>
</dbReference>
<feature type="compositionally biased region" description="Low complexity" evidence="20">
    <location>
        <begin position="298"/>
        <end position="308"/>
    </location>
</feature>
<evidence type="ECO:0000256" key="1">
    <source>
        <dbReference type="ARBA" id="ARBA00004123"/>
    </source>
</evidence>
<reference evidence="25" key="2">
    <citation type="submission" date="2025-04" db="UniProtKB">
        <authorList>
            <consortium name="RefSeq"/>
        </authorList>
    </citation>
    <scope>IDENTIFICATION</scope>
    <source>
        <strain evidence="25">Aabys</strain>
    </source>
</reference>
<evidence type="ECO:0000256" key="6">
    <source>
        <dbReference type="ARBA" id="ARBA00022490"/>
    </source>
</evidence>
<dbReference type="eggNOG" id="KOG4572">
    <property type="taxonomic scope" value="Eukaryota"/>
</dbReference>
<feature type="region of interest" description="Disordered" evidence="20">
    <location>
        <begin position="1455"/>
        <end position="1503"/>
    </location>
</feature>
<dbReference type="VEuPathDB" id="VectorBase:MDOMA2_018329"/>
<comment type="subcellular location">
    <subcellularLocation>
        <location evidence="4">Cytoplasm</location>
        <location evidence="4">Cytosol</location>
    </subcellularLocation>
    <subcellularLocation>
        <location evidence="3">Lysosome</location>
    </subcellularLocation>
    <subcellularLocation>
        <location evidence="1">Nucleus</location>
    </subcellularLocation>
    <subcellularLocation>
        <location evidence="2">Preautophagosomal structure</location>
    </subcellularLocation>
</comment>
<keyword evidence="14" id="KW-0539">Nucleus</keyword>
<evidence type="ECO:0000313" key="25">
    <source>
        <dbReference type="RefSeq" id="XP_005184835.1"/>
    </source>
</evidence>
<evidence type="ECO:0000256" key="8">
    <source>
        <dbReference type="ARBA" id="ARBA00022927"/>
    </source>
</evidence>
<evidence type="ECO:0000256" key="16">
    <source>
        <dbReference type="ARBA" id="ARBA00053494"/>
    </source>
</evidence>
<evidence type="ECO:0000256" key="5">
    <source>
        <dbReference type="ARBA" id="ARBA00022448"/>
    </source>
</evidence>
<dbReference type="EnsemblMetazoa" id="MDOA014556-RA">
    <property type="protein sequence ID" value="MDOA014556-PA"/>
    <property type="gene ID" value="MDOA014556"/>
</dbReference>
<feature type="region of interest" description="Disordered" evidence="20">
    <location>
        <begin position="241"/>
        <end position="308"/>
    </location>
</feature>
<evidence type="ECO:0000256" key="3">
    <source>
        <dbReference type="ARBA" id="ARBA00004371"/>
    </source>
</evidence>
<dbReference type="InterPro" id="IPR045326">
    <property type="entry name" value="ATG17-like_dom"/>
</dbReference>
<accession>A0A1I8NF81</accession>
<dbReference type="GO" id="GO:0005764">
    <property type="term" value="C:lysosome"/>
    <property type="evidence" value="ECO:0007669"/>
    <property type="project" value="UniProtKB-SubCell"/>
</dbReference>
<evidence type="ECO:0000313" key="24">
    <source>
        <dbReference type="Proteomes" id="UP001652621"/>
    </source>
</evidence>
<evidence type="ECO:0000256" key="12">
    <source>
        <dbReference type="ARBA" id="ARBA00023163"/>
    </source>
</evidence>
<keyword evidence="13" id="KW-0458">Lysosome</keyword>
<evidence type="ECO:0000256" key="7">
    <source>
        <dbReference type="ARBA" id="ARBA00022553"/>
    </source>
</evidence>
<evidence type="ECO:0000259" key="22">
    <source>
        <dbReference type="Pfam" id="PF10377"/>
    </source>
</evidence>
<keyword evidence="7" id="KW-0597">Phosphoprotein</keyword>
<feature type="compositionally biased region" description="Basic and acidic residues" evidence="20">
    <location>
        <begin position="1562"/>
        <end position="1572"/>
    </location>
</feature>
<keyword evidence="11 19" id="KW-0175">Coiled coil</keyword>
<feature type="compositionally biased region" description="Gly residues" evidence="20">
    <location>
        <begin position="681"/>
        <end position="691"/>
    </location>
</feature>
<feature type="region of interest" description="Disordered" evidence="20">
    <location>
        <begin position="1535"/>
        <end position="1578"/>
    </location>
</feature>
<dbReference type="GO" id="GO:1990316">
    <property type="term" value="C:Atg1/ULK1 kinase complex"/>
    <property type="evidence" value="ECO:0007669"/>
    <property type="project" value="TreeGrafter"/>
</dbReference>
<reference evidence="23" key="1">
    <citation type="submission" date="2020-05" db="UniProtKB">
        <authorList>
            <consortium name="EnsemblMetazoa"/>
        </authorList>
    </citation>
    <scope>IDENTIFICATION</scope>
    <source>
        <strain evidence="23">Aabys</strain>
    </source>
</reference>
<dbReference type="Gene3D" id="3.10.20.90">
    <property type="entry name" value="Phosphatidylinositol 3-kinase Catalytic Subunit, Chain A, domain 1"/>
    <property type="match status" value="1"/>
</dbReference>
<dbReference type="GO" id="GO:0000045">
    <property type="term" value="P:autophagosome assembly"/>
    <property type="evidence" value="ECO:0007669"/>
    <property type="project" value="InterPro"/>
</dbReference>
<dbReference type="GO" id="GO:0034727">
    <property type="term" value="P:piecemeal microautophagy of the nucleus"/>
    <property type="evidence" value="ECO:0007669"/>
    <property type="project" value="TreeGrafter"/>
</dbReference>
<gene>
    <name evidence="23" type="primary">101895146</name>
    <name evidence="25" type="synonym">LOC101895146</name>
</gene>
<feature type="compositionally biased region" description="Low complexity" evidence="20">
    <location>
        <begin position="1234"/>
        <end position="1269"/>
    </location>
</feature>
<dbReference type="FunFam" id="3.10.20.90:FF:000049">
    <property type="entry name" value="RB1-inducible coiled-coil protein 1 isoform X1"/>
    <property type="match status" value="1"/>
</dbReference>
<keyword evidence="8" id="KW-0653">Protein transport</keyword>
<keyword evidence="24" id="KW-1185">Reference proteome</keyword>
<dbReference type="GO" id="GO:0034517">
    <property type="term" value="P:ribophagy"/>
    <property type="evidence" value="ECO:0007669"/>
    <property type="project" value="TreeGrafter"/>
</dbReference>
<feature type="compositionally biased region" description="Low complexity" evidence="20">
    <location>
        <begin position="1455"/>
        <end position="1471"/>
    </location>
</feature>
<keyword evidence="15" id="KW-0131">Cell cycle</keyword>
<dbReference type="GO" id="GO:0005634">
    <property type="term" value="C:nucleus"/>
    <property type="evidence" value="ECO:0007669"/>
    <property type="project" value="UniProtKB-SubCell"/>
</dbReference>
<evidence type="ECO:0000256" key="9">
    <source>
        <dbReference type="ARBA" id="ARBA00023006"/>
    </source>
</evidence>
<keyword evidence="12" id="KW-0804">Transcription</keyword>
<comment type="function">
    <text evidence="16">Involved in autophagy. Regulates early events but also late events of autophagosome formation through direct interaction with Atg16L1. Required for the formation of the autophagosome-like double-membrane structure that surrounds the Salmonella-containing vacuole (SCV) during S.typhimurium infection and subsequent xenophagy. Involved in repair of DNA damage caused by ionizing radiation, which subsequently improves cell survival by decreasing apoptosis. Inhibits PTK2/FAK1 and PTK2B/PYK2 kinase activity, affecting their downstream signaling pathways. Plays a role as a modulator of TGF-beta-signaling by restricting substrate specificity of RNF111. Functions as a DNA-binding transcription factor. Is a potent regulator of the RB1 pathway through induction of RB1 expression. Plays a crucial role in muscular differentiation. Plays an indispensable role in fetal hematopoiesis and in the regulation of neuronal homeostasis.</text>
</comment>
<evidence type="ECO:0000256" key="10">
    <source>
        <dbReference type="ARBA" id="ARBA00023015"/>
    </source>
</evidence>
<feature type="domain" description="Autophagy protein ATG17-like" evidence="21">
    <location>
        <begin position="117"/>
        <end position="553"/>
    </location>
</feature>
<evidence type="ECO:0000256" key="19">
    <source>
        <dbReference type="SAM" id="Coils"/>
    </source>
</evidence>